<keyword evidence="5 11" id="KW-0479">Metal-binding</keyword>
<organism evidence="12 13">
    <name type="scientific">Paenibacillus darwinianus</name>
    <dbReference type="NCBI Taxonomy" id="1380763"/>
    <lineage>
        <taxon>Bacteria</taxon>
        <taxon>Bacillati</taxon>
        <taxon>Bacillota</taxon>
        <taxon>Bacilli</taxon>
        <taxon>Bacillales</taxon>
        <taxon>Paenibacillaceae</taxon>
        <taxon>Paenibacillus</taxon>
    </lineage>
</organism>
<name>A0A9W5S2L1_9BACL</name>
<evidence type="ECO:0000256" key="10">
    <source>
        <dbReference type="PROSITE-ProRule" id="PRU00742"/>
    </source>
</evidence>
<comment type="similarity">
    <text evidence="10 11">Belongs to the arginase family.</text>
</comment>
<dbReference type="InterPro" id="IPR006035">
    <property type="entry name" value="Ureohydrolase"/>
</dbReference>
<dbReference type="EMBL" id="JFHU01000027">
    <property type="protein sequence ID" value="EXX91549.1"/>
    <property type="molecule type" value="Genomic_DNA"/>
</dbReference>
<reference evidence="12 13" key="1">
    <citation type="submission" date="2014-02" db="EMBL/GenBank/DDBJ databases">
        <title>Genome sequence of Paenibacillus darwinianus reveals adaptive mechanisms for survival in Antarctic soils.</title>
        <authorList>
            <person name="Dsouza M."/>
            <person name="Taylor M.W."/>
            <person name="Turner S.J."/>
            <person name="Aislabie J."/>
        </authorList>
    </citation>
    <scope>NUCLEOTIDE SEQUENCE [LARGE SCALE GENOMIC DNA]</scope>
    <source>
        <strain evidence="12 13">CE1</strain>
    </source>
</reference>
<proteinExistence type="inferred from homology"/>
<keyword evidence="7 11" id="KW-0464">Manganese</keyword>
<accession>A0A9W5S2L1</accession>
<dbReference type="PROSITE" id="PS51409">
    <property type="entry name" value="ARGINASE_2"/>
    <property type="match status" value="1"/>
</dbReference>
<comment type="cofactor">
    <cofactor evidence="11">
        <name>Mn(2+)</name>
        <dbReference type="ChEBI" id="CHEBI:29035"/>
    </cofactor>
    <text evidence="11">Binds 2 manganese ions per subunit.</text>
</comment>
<dbReference type="OrthoDB" id="9789727at2"/>
<evidence type="ECO:0000256" key="5">
    <source>
        <dbReference type="ARBA" id="ARBA00022723"/>
    </source>
</evidence>
<dbReference type="GO" id="GO:0006525">
    <property type="term" value="P:arginine metabolic process"/>
    <property type="evidence" value="ECO:0007669"/>
    <property type="project" value="UniProtKB-KW"/>
</dbReference>
<evidence type="ECO:0000256" key="11">
    <source>
        <dbReference type="RuleBase" id="RU361159"/>
    </source>
</evidence>
<evidence type="ECO:0000256" key="9">
    <source>
        <dbReference type="NCBIfam" id="TIGR01229"/>
    </source>
</evidence>
<keyword evidence="13" id="KW-1185">Reference proteome</keyword>
<evidence type="ECO:0000256" key="3">
    <source>
        <dbReference type="ARBA" id="ARBA00018123"/>
    </source>
</evidence>
<dbReference type="InterPro" id="IPR023696">
    <property type="entry name" value="Ureohydrolase_dom_sf"/>
</dbReference>
<comment type="caution">
    <text evidence="12">The sequence shown here is derived from an EMBL/GenBank/DDBJ whole genome shotgun (WGS) entry which is preliminary data.</text>
</comment>
<dbReference type="CDD" id="cd09989">
    <property type="entry name" value="Arginase"/>
    <property type="match status" value="1"/>
</dbReference>
<dbReference type="PRINTS" id="PR00116">
    <property type="entry name" value="ARGINASE"/>
</dbReference>
<dbReference type="AlphaFoldDB" id="A0A9W5S2L1"/>
<evidence type="ECO:0000313" key="12">
    <source>
        <dbReference type="EMBL" id="EXX91549.1"/>
    </source>
</evidence>
<comment type="pathway">
    <text evidence="1">Nitrogen metabolism; urea cycle; L-ornithine and urea from L-arginine: step 1/1.</text>
</comment>
<dbReference type="Gene3D" id="3.40.800.10">
    <property type="entry name" value="Ureohydrolase domain"/>
    <property type="match status" value="1"/>
</dbReference>
<keyword evidence="4 11" id="KW-0056">Arginine metabolism</keyword>
<dbReference type="Pfam" id="PF00491">
    <property type="entry name" value="Arginase"/>
    <property type="match status" value="1"/>
</dbReference>
<dbReference type="GO" id="GO:0005737">
    <property type="term" value="C:cytoplasm"/>
    <property type="evidence" value="ECO:0007669"/>
    <property type="project" value="TreeGrafter"/>
</dbReference>
<evidence type="ECO:0000256" key="7">
    <source>
        <dbReference type="ARBA" id="ARBA00023211"/>
    </source>
</evidence>
<evidence type="ECO:0000256" key="8">
    <source>
        <dbReference type="ARBA" id="ARBA00047391"/>
    </source>
</evidence>
<keyword evidence="6 11" id="KW-0378">Hydrolase</keyword>
<dbReference type="EC" id="3.5.3.1" evidence="2 9"/>
<dbReference type="PANTHER" id="PTHR43782">
    <property type="entry name" value="ARGINASE"/>
    <property type="match status" value="1"/>
</dbReference>
<dbReference type="FunFam" id="3.40.800.10:FF:000012">
    <property type="entry name" value="Arginase"/>
    <property type="match status" value="1"/>
</dbReference>
<dbReference type="InterPro" id="IPR014033">
    <property type="entry name" value="Arginase"/>
</dbReference>
<evidence type="ECO:0000256" key="2">
    <source>
        <dbReference type="ARBA" id="ARBA00012168"/>
    </source>
</evidence>
<dbReference type="NCBIfam" id="TIGR01229">
    <property type="entry name" value="rocF_arginase"/>
    <property type="match status" value="1"/>
</dbReference>
<gene>
    <name evidence="12" type="ORF">BG53_10655</name>
</gene>
<evidence type="ECO:0000256" key="6">
    <source>
        <dbReference type="ARBA" id="ARBA00022801"/>
    </source>
</evidence>
<evidence type="ECO:0000256" key="4">
    <source>
        <dbReference type="ARBA" id="ARBA00022503"/>
    </source>
</evidence>
<protein>
    <recommendedName>
        <fullName evidence="3 9">Arginase</fullName>
        <ecNumber evidence="2 9">3.5.3.1</ecNumber>
    </recommendedName>
</protein>
<dbReference type="Proteomes" id="UP000053750">
    <property type="component" value="Unassembled WGS sequence"/>
</dbReference>
<dbReference type="PANTHER" id="PTHR43782:SF3">
    <property type="entry name" value="ARGINASE"/>
    <property type="match status" value="1"/>
</dbReference>
<dbReference type="GO" id="GO:0030145">
    <property type="term" value="F:manganese ion binding"/>
    <property type="evidence" value="ECO:0007669"/>
    <property type="project" value="TreeGrafter"/>
</dbReference>
<dbReference type="SUPFAM" id="SSF52768">
    <property type="entry name" value="Arginase/deacetylase"/>
    <property type="match status" value="1"/>
</dbReference>
<evidence type="ECO:0000313" key="13">
    <source>
        <dbReference type="Proteomes" id="UP000053750"/>
    </source>
</evidence>
<comment type="catalytic activity">
    <reaction evidence="8 11">
        <text>L-arginine + H2O = urea + L-ornithine</text>
        <dbReference type="Rhea" id="RHEA:20569"/>
        <dbReference type="ChEBI" id="CHEBI:15377"/>
        <dbReference type="ChEBI" id="CHEBI:16199"/>
        <dbReference type="ChEBI" id="CHEBI:32682"/>
        <dbReference type="ChEBI" id="CHEBI:46911"/>
        <dbReference type="EC" id="3.5.3.1"/>
    </reaction>
</comment>
<sequence>MRKKISVIQVPFGLGAGREGTERGPESMLEAGLYRQLRNLGFAIEHESKVELPAAQASDTGSGAGGGALESVKHLAAVKAMSRIVADKVSEAVAARSFPLVLGGDRSVSIGAFAGLTRHYSRLGVICFDAHAAVNTEETTPLGHVNGMAMSAALGRSAFTLADIPGSGLPIVKPNVVLIGLRDLEPAEREWIRSERIAFFSMHEIDRMGIERVVEQALRIAGEGTDGIHVCLDADVLDPLEAPGVGLQVPGGLSYREAHFALELLAESGRITSMDVTEVNALLDDNRRTARLAVGLVTSVLGKRII</sequence>
<dbReference type="GO" id="GO:0004053">
    <property type="term" value="F:arginase activity"/>
    <property type="evidence" value="ECO:0007669"/>
    <property type="project" value="UniProtKB-UniRule"/>
</dbReference>
<dbReference type="RefSeq" id="WP_036716257.1">
    <property type="nucleotide sequence ID" value="NZ_KK082268.1"/>
</dbReference>
<evidence type="ECO:0000256" key="1">
    <source>
        <dbReference type="ARBA" id="ARBA00005098"/>
    </source>
</evidence>